<reference evidence="1 2" key="1">
    <citation type="submission" date="2017-11" db="EMBL/GenBank/DDBJ databases">
        <title>Genomic Encyclopedia of Archaeal and Bacterial Type Strains, Phase II (KMG-II): From Individual Species to Whole Genera.</title>
        <authorList>
            <person name="Goeker M."/>
        </authorList>
    </citation>
    <scope>NUCLEOTIDE SEQUENCE [LARGE SCALE GENOMIC DNA]</scope>
    <source>
        <strain evidence="1 2">DSM 27763</strain>
    </source>
</reference>
<sequence>MTIMKRFARRVGRSPIATFEPWPRYLGRR</sequence>
<accession>A0A2M9B8K6</accession>
<name>A0A2M9B8K6_9ACTN</name>
<comment type="caution">
    <text evidence="1">The sequence shown here is derived from an EMBL/GenBank/DDBJ whole genome shotgun (WGS) entry which is preliminary data.</text>
</comment>
<dbReference type="Proteomes" id="UP000230842">
    <property type="component" value="Unassembled WGS sequence"/>
</dbReference>
<evidence type="ECO:0000313" key="2">
    <source>
        <dbReference type="Proteomes" id="UP000230842"/>
    </source>
</evidence>
<proteinExistence type="predicted"/>
<dbReference type="EMBL" id="PGEZ01000002">
    <property type="protein sequence ID" value="PJJ54292.1"/>
    <property type="molecule type" value="Genomic_DNA"/>
</dbReference>
<organism evidence="1 2">
    <name type="scientific">Mumia flava</name>
    <dbReference type="NCBI Taxonomy" id="1348852"/>
    <lineage>
        <taxon>Bacteria</taxon>
        <taxon>Bacillati</taxon>
        <taxon>Actinomycetota</taxon>
        <taxon>Actinomycetes</taxon>
        <taxon>Propionibacteriales</taxon>
        <taxon>Nocardioidaceae</taxon>
        <taxon>Mumia</taxon>
    </lineage>
</organism>
<evidence type="ECO:0000313" key="1">
    <source>
        <dbReference type="EMBL" id="PJJ54292.1"/>
    </source>
</evidence>
<dbReference type="AlphaFoldDB" id="A0A2M9B8K6"/>
<protein>
    <submittedName>
        <fullName evidence="1">Uncharacterized protein</fullName>
    </submittedName>
</protein>
<keyword evidence="2" id="KW-1185">Reference proteome</keyword>
<gene>
    <name evidence="1" type="ORF">CLV56_3800</name>
</gene>